<evidence type="ECO:0000256" key="6">
    <source>
        <dbReference type="PROSITE-ProRule" id="PRU01091"/>
    </source>
</evidence>
<evidence type="ECO:0000313" key="10">
    <source>
        <dbReference type="Proteomes" id="UP001500037"/>
    </source>
</evidence>
<comment type="similarity">
    <text evidence="1">Belongs to the AfsR/DnrI/RedD regulatory family.</text>
</comment>
<dbReference type="Proteomes" id="UP001500037">
    <property type="component" value="Unassembled WGS sequence"/>
</dbReference>
<feature type="DNA-binding region" description="OmpR/PhoB-type" evidence="6">
    <location>
        <begin position="5"/>
        <end position="104"/>
    </location>
</feature>
<reference evidence="9 10" key="1">
    <citation type="journal article" date="2019" name="Int. J. Syst. Evol. Microbiol.">
        <title>The Global Catalogue of Microorganisms (GCM) 10K type strain sequencing project: providing services to taxonomists for standard genome sequencing and annotation.</title>
        <authorList>
            <consortium name="The Broad Institute Genomics Platform"/>
            <consortium name="The Broad Institute Genome Sequencing Center for Infectious Disease"/>
            <person name="Wu L."/>
            <person name="Ma J."/>
        </authorList>
    </citation>
    <scope>NUCLEOTIDE SEQUENCE [LARGE SCALE GENOMIC DNA]</scope>
    <source>
        <strain evidence="9 10">JCM 13004</strain>
    </source>
</reference>
<dbReference type="PANTHER" id="PTHR35807:SF1">
    <property type="entry name" value="TRANSCRIPTIONAL REGULATOR REDD"/>
    <property type="match status" value="1"/>
</dbReference>
<dbReference type="InterPro" id="IPR016032">
    <property type="entry name" value="Sig_transdc_resp-reg_C-effctor"/>
</dbReference>
<organism evidence="9 10">
    <name type="scientific">Kitasatospora nipponensis</name>
    <dbReference type="NCBI Taxonomy" id="258049"/>
    <lineage>
        <taxon>Bacteria</taxon>
        <taxon>Bacillati</taxon>
        <taxon>Actinomycetota</taxon>
        <taxon>Actinomycetes</taxon>
        <taxon>Kitasatosporales</taxon>
        <taxon>Streptomycetaceae</taxon>
        <taxon>Kitasatospora</taxon>
    </lineage>
</organism>
<dbReference type="PANTHER" id="PTHR35807">
    <property type="entry name" value="TRANSCRIPTIONAL REGULATOR REDD-RELATED"/>
    <property type="match status" value="1"/>
</dbReference>
<keyword evidence="2" id="KW-0902">Two-component regulatory system</keyword>
<keyword evidence="5" id="KW-0804">Transcription</keyword>
<dbReference type="SMART" id="SM01043">
    <property type="entry name" value="BTAD"/>
    <property type="match status" value="1"/>
</dbReference>
<dbReference type="Gene3D" id="1.25.40.10">
    <property type="entry name" value="Tetratricopeptide repeat domain"/>
    <property type="match status" value="1"/>
</dbReference>
<dbReference type="Pfam" id="PF03704">
    <property type="entry name" value="BTAD"/>
    <property type="match status" value="1"/>
</dbReference>
<name>A0ABN1WSX7_9ACTN</name>
<dbReference type="CDD" id="cd15831">
    <property type="entry name" value="BTAD"/>
    <property type="match status" value="1"/>
</dbReference>
<dbReference type="EMBL" id="BAAALF010000138">
    <property type="protein sequence ID" value="GAA1260266.1"/>
    <property type="molecule type" value="Genomic_DNA"/>
</dbReference>
<protein>
    <recommendedName>
        <fullName evidence="8">OmpR/PhoB-type domain-containing protein</fullName>
    </recommendedName>
</protein>
<dbReference type="InterPro" id="IPR051677">
    <property type="entry name" value="AfsR-DnrI-RedD_regulator"/>
</dbReference>
<sequence length="598" mass="62658">MGWGDGVVVSESVEFGMLGSLLVRVDGESRPIGSALQRSVLAALLLKANQVVPAEALVALVWEDSPPEAPRQALNNHIMRLRKALGPSAAERIRTQAPGHLIEVRPGELDAEAFAALYRRARSAAADQDWRAAGEDLRDALALWRGEALLDVPSQRLRQDHLEALEALRFQALQLQVDSDLHLGRFTEATGRLHPLRAAHPWHERLVAQLIIALYGSGEQTEALAAYRAFRDQLADELGVEPGRDLHQLQQAVLQQDPAARLLPLLTGEPSAGPASALTVAAPALAVPVDAAAVAAPVPPSGVVGEAAPPGDPNAGAEAGLPRRTARGRLRSAPRLVRTGLWAGLACCVAAAVAASLGLAPGGADAPAAGPVNHAATLRTATSATMAAPDGHVRYLGRIGFDDQILTTTGIDVPVVSRTHRGDVVLVSLTLTATSAGTVSVKDSAGNTYTMVGDVVDAYWHRTMLFAAFDAKQLDTVDRISASYPQASKYHLAADVFSGVTGVTGQAGASNLNGHNSTSFSTSAAPLSCAVGDLLVSVISTNSGPAPQFSADWQALPVLTLSSYRQTTAFRFVAEPQKCAATGTTTAQWEALAVLFHR</sequence>
<proteinExistence type="inferred from homology"/>
<keyword evidence="3" id="KW-0805">Transcription regulation</keyword>
<keyword evidence="10" id="KW-1185">Reference proteome</keyword>
<evidence type="ECO:0000256" key="5">
    <source>
        <dbReference type="ARBA" id="ARBA00023163"/>
    </source>
</evidence>
<accession>A0ABN1WSX7</accession>
<dbReference type="SUPFAM" id="SSF46894">
    <property type="entry name" value="C-terminal effector domain of the bipartite response regulators"/>
    <property type="match status" value="1"/>
</dbReference>
<gene>
    <name evidence="9" type="ORF">GCM10009665_57820</name>
</gene>
<evidence type="ECO:0000256" key="2">
    <source>
        <dbReference type="ARBA" id="ARBA00023012"/>
    </source>
</evidence>
<dbReference type="InterPro" id="IPR036388">
    <property type="entry name" value="WH-like_DNA-bd_sf"/>
</dbReference>
<evidence type="ECO:0000313" key="9">
    <source>
        <dbReference type="EMBL" id="GAA1260266.1"/>
    </source>
</evidence>
<evidence type="ECO:0000256" key="1">
    <source>
        <dbReference type="ARBA" id="ARBA00005820"/>
    </source>
</evidence>
<dbReference type="InterPro" id="IPR011990">
    <property type="entry name" value="TPR-like_helical_dom_sf"/>
</dbReference>
<dbReference type="InterPro" id="IPR001867">
    <property type="entry name" value="OmpR/PhoB-type_DNA-bd"/>
</dbReference>
<evidence type="ECO:0000256" key="7">
    <source>
        <dbReference type="SAM" id="MobiDB-lite"/>
    </source>
</evidence>
<dbReference type="InterPro" id="IPR005158">
    <property type="entry name" value="BTAD"/>
</dbReference>
<dbReference type="Gene3D" id="1.10.10.10">
    <property type="entry name" value="Winged helix-like DNA-binding domain superfamily/Winged helix DNA-binding domain"/>
    <property type="match status" value="1"/>
</dbReference>
<feature type="domain" description="OmpR/PhoB-type" evidence="8">
    <location>
        <begin position="5"/>
        <end position="104"/>
    </location>
</feature>
<dbReference type="PROSITE" id="PS51755">
    <property type="entry name" value="OMPR_PHOB"/>
    <property type="match status" value="1"/>
</dbReference>
<dbReference type="SMART" id="SM00862">
    <property type="entry name" value="Trans_reg_C"/>
    <property type="match status" value="1"/>
</dbReference>
<keyword evidence="4 6" id="KW-0238">DNA-binding</keyword>
<evidence type="ECO:0000256" key="4">
    <source>
        <dbReference type="ARBA" id="ARBA00023125"/>
    </source>
</evidence>
<dbReference type="SUPFAM" id="SSF48452">
    <property type="entry name" value="TPR-like"/>
    <property type="match status" value="1"/>
</dbReference>
<feature type="region of interest" description="Disordered" evidence="7">
    <location>
        <begin position="304"/>
        <end position="326"/>
    </location>
</feature>
<comment type="caution">
    <text evidence="9">The sequence shown here is derived from an EMBL/GenBank/DDBJ whole genome shotgun (WGS) entry which is preliminary data.</text>
</comment>
<evidence type="ECO:0000256" key="3">
    <source>
        <dbReference type="ARBA" id="ARBA00023015"/>
    </source>
</evidence>
<dbReference type="Pfam" id="PF00486">
    <property type="entry name" value="Trans_reg_C"/>
    <property type="match status" value="1"/>
</dbReference>
<evidence type="ECO:0000259" key="8">
    <source>
        <dbReference type="PROSITE" id="PS51755"/>
    </source>
</evidence>